<comment type="caution">
    <text evidence="1">The sequence shown here is derived from an EMBL/GenBank/DDBJ whole genome shotgun (WGS) entry which is preliminary data.</text>
</comment>
<organism evidence="1 2">
    <name type="scientific">Vaccinium darrowii</name>
    <dbReference type="NCBI Taxonomy" id="229202"/>
    <lineage>
        <taxon>Eukaryota</taxon>
        <taxon>Viridiplantae</taxon>
        <taxon>Streptophyta</taxon>
        <taxon>Embryophyta</taxon>
        <taxon>Tracheophyta</taxon>
        <taxon>Spermatophyta</taxon>
        <taxon>Magnoliopsida</taxon>
        <taxon>eudicotyledons</taxon>
        <taxon>Gunneridae</taxon>
        <taxon>Pentapetalae</taxon>
        <taxon>asterids</taxon>
        <taxon>Ericales</taxon>
        <taxon>Ericaceae</taxon>
        <taxon>Vaccinioideae</taxon>
        <taxon>Vaccinieae</taxon>
        <taxon>Vaccinium</taxon>
    </lineage>
</organism>
<dbReference type="EMBL" id="CM037161">
    <property type="protein sequence ID" value="KAH7854825.1"/>
    <property type="molecule type" value="Genomic_DNA"/>
</dbReference>
<proteinExistence type="predicted"/>
<dbReference type="Proteomes" id="UP000828048">
    <property type="component" value="Chromosome 11"/>
</dbReference>
<name>A0ACB7YMT3_9ERIC</name>
<reference evidence="1 2" key="1">
    <citation type="journal article" date="2021" name="Hortic Res">
        <title>High-quality reference genome and annotation aids understanding of berry development for evergreen blueberry (Vaccinium darrowii).</title>
        <authorList>
            <person name="Yu J."/>
            <person name="Hulse-Kemp A.M."/>
            <person name="Babiker E."/>
            <person name="Staton M."/>
        </authorList>
    </citation>
    <scope>NUCLEOTIDE SEQUENCE [LARGE SCALE GENOMIC DNA]</scope>
    <source>
        <strain evidence="2">cv. NJ 8807/NJ 8810</strain>
        <tissue evidence="1">Young leaf</tissue>
    </source>
</reference>
<evidence type="ECO:0000313" key="2">
    <source>
        <dbReference type="Proteomes" id="UP000828048"/>
    </source>
</evidence>
<protein>
    <submittedName>
        <fullName evidence="1">Uncharacterized protein</fullName>
    </submittedName>
</protein>
<accession>A0ACB7YMT3</accession>
<gene>
    <name evidence="1" type="ORF">Vadar_018148</name>
</gene>
<sequence length="115" mass="12845">MAPKGRPFGAYIRANDSDIVQVKTPHSTVGNPEQERGFSCCNNPYLLGFSPGAQKAKEKVSNGEATEKKDRRLRNHVCLHHVKCNILRQIQSTIQFSTTEAGIFPALPLRRQVKN</sequence>
<evidence type="ECO:0000313" key="1">
    <source>
        <dbReference type="EMBL" id="KAH7854825.1"/>
    </source>
</evidence>
<keyword evidence="2" id="KW-1185">Reference proteome</keyword>